<evidence type="ECO:0000313" key="1">
    <source>
        <dbReference type="EMBL" id="AIJ22541.1"/>
    </source>
</evidence>
<accession>A0A076MUH5</accession>
<dbReference type="STRING" id="1068978.AMETH_2449"/>
<protein>
    <submittedName>
        <fullName evidence="1">Uncharacterized protein</fullName>
    </submittedName>
</protein>
<reference evidence="1 2" key="1">
    <citation type="submission" date="2014-07" db="EMBL/GenBank/DDBJ databases">
        <title>Whole Genome Sequence of the Amycolatopsis methanolica 239.</title>
        <authorList>
            <person name="Tang B."/>
        </authorList>
    </citation>
    <scope>NUCLEOTIDE SEQUENCE [LARGE SCALE GENOMIC DNA]</scope>
    <source>
        <strain evidence="1 2">239</strain>
    </source>
</reference>
<dbReference type="HOGENOM" id="CLU_1933608_0_0_11"/>
<evidence type="ECO:0000313" key="2">
    <source>
        <dbReference type="Proteomes" id="UP000062973"/>
    </source>
</evidence>
<proteinExistence type="predicted"/>
<dbReference type="AlphaFoldDB" id="A0A076MUH5"/>
<dbReference type="PATRIC" id="fig|1068978.7.peg.2616"/>
<gene>
    <name evidence="1" type="ORF">AMETH_2449</name>
</gene>
<dbReference type="KEGG" id="amq:AMETH_2449"/>
<keyword evidence="2" id="KW-1185">Reference proteome</keyword>
<organism evidence="1 2">
    <name type="scientific">Amycolatopsis methanolica 239</name>
    <dbReference type="NCBI Taxonomy" id="1068978"/>
    <lineage>
        <taxon>Bacteria</taxon>
        <taxon>Bacillati</taxon>
        <taxon>Actinomycetota</taxon>
        <taxon>Actinomycetes</taxon>
        <taxon>Pseudonocardiales</taxon>
        <taxon>Pseudonocardiaceae</taxon>
        <taxon>Amycolatopsis</taxon>
        <taxon>Amycolatopsis methanolica group</taxon>
    </lineage>
</organism>
<dbReference type="Proteomes" id="UP000062973">
    <property type="component" value="Chromosome"/>
</dbReference>
<dbReference type="EMBL" id="CP009110">
    <property type="protein sequence ID" value="AIJ22541.1"/>
    <property type="molecule type" value="Genomic_DNA"/>
</dbReference>
<name>A0A076MUH5_AMYME</name>
<dbReference type="eggNOG" id="ENOG50348J4">
    <property type="taxonomic scope" value="Bacteria"/>
</dbReference>
<sequence length="130" mass="14179">MRSMGWLYPFRSRPWAEIAAEFHRLAAARPVYRPMSEVVDSVLAANTVLLGTTSLGDLIVVDRPVPRAPWGAVVVSGPWSRRSAVGPGLVRVEHLGADGEADERPVDEAVPLFWCFVTRKFGVVPAAQVS</sequence>